<dbReference type="GO" id="GO:0016020">
    <property type="term" value="C:membrane"/>
    <property type="evidence" value="ECO:0007669"/>
    <property type="project" value="UniProtKB-SubCell"/>
</dbReference>
<evidence type="ECO:0000256" key="3">
    <source>
        <dbReference type="ARBA" id="ARBA00022989"/>
    </source>
</evidence>
<keyword evidence="3 5" id="KW-1133">Transmembrane helix</keyword>
<keyword evidence="4 5" id="KW-0472">Membrane</keyword>
<organism evidence="7 8">
    <name type="scientific">Saccharospirillum salsuginis</name>
    <dbReference type="NCBI Taxonomy" id="418750"/>
    <lineage>
        <taxon>Bacteria</taxon>
        <taxon>Pseudomonadati</taxon>
        <taxon>Pseudomonadota</taxon>
        <taxon>Gammaproteobacteria</taxon>
        <taxon>Oceanospirillales</taxon>
        <taxon>Saccharospirillaceae</taxon>
        <taxon>Saccharospirillum</taxon>
    </lineage>
</organism>
<evidence type="ECO:0000313" key="8">
    <source>
        <dbReference type="Proteomes" id="UP000626148"/>
    </source>
</evidence>
<feature type="transmembrane region" description="Helical" evidence="5">
    <location>
        <begin position="313"/>
        <end position="330"/>
    </location>
</feature>
<dbReference type="InterPro" id="IPR058548">
    <property type="entry name" value="MlaB-like_STAS"/>
</dbReference>
<feature type="transmembrane region" description="Helical" evidence="5">
    <location>
        <begin position="194"/>
        <end position="218"/>
    </location>
</feature>
<dbReference type="Proteomes" id="UP000626148">
    <property type="component" value="Unassembled WGS sequence"/>
</dbReference>
<dbReference type="Gene3D" id="3.30.750.24">
    <property type="entry name" value="STAS domain"/>
    <property type="match status" value="1"/>
</dbReference>
<name>A0A918N6I7_9GAMM</name>
<dbReference type="InterPro" id="IPR001902">
    <property type="entry name" value="SLC26A/SulP_fam"/>
</dbReference>
<evidence type="ECO:0000256" key="1">
    <source>
        <dbReference type="ARBA" id="ARBA00004141"/>
    </source>
</evidence>
<dbReference type="InterPro" id="IPR002645">
    <property type="entry name" value="STAS_dom"/>
</dbReference>
<dbReference type="SUPFAM" id="SSF52091">
    <property type="entry name" value="SpoIIaa-like"/>
    <property type="match status" value="1"/>
</dbReference>
<feature type="transmembrane region" description="Helical" evidence="5">
    <location>
        <begin position="118"/>
        <end position="136"/>
    </location>
</feature>
<dbReference type="PANTHER" id="PTHR11814">
    <property type="entry name" value="SULFATE TRANSPORTER"/>
    <property type="match status" value="1"/>
</dbReference>
<evidence type="ECO:0000313" key="7">
    <source>
        <dbReference type="EMBL" id="GGX39849.1"/>
    </source>
</evidence>
<reference evidence="7" key="2">
    <citation type="submission" date="2020-09" db="EMBL/GenBank/DDBJ databases">
        <authorList>
            <person name="Sun Q."/>
            <person name="Kim S."/>
        </authorList>
    </citation>
    <scope>NUCLEOTIDE SEQUENCE</scope>
    <source>
        <strain evidence="7">KCTC 22169</strain>
    </source>
</reference>
<sequence length="535" mass="57868">MKLSLPKAGDLNAGILVALVGIPQCLAYAMLSGLPPMYGLVTAAVPGMVAALVGRSAHVTVGPTNTTGLIILASLAPWADQPDRLLTAMVTLTVLAGLSRLLIVALKAERVFDFVPEAVMLGFATGAAVIIALMQLDEFLGAPFDGVRTVVDEAWRLIQLSPRDLDWASSALAAVALLSVVLGRRYLPRWPIPLLVLVASLALVWFTPFAFIDNWITLEESTVITDGWPRLAGELPNWAMIQALIVPGFAVAFIGSLELIVTLRNRQEQRWLRAELGSQGVANLAGSLVGAFPASTSLTRSVLLDIGGACTRWAPFIAGLILLPIIFYGADLIRAIPQAVIAGLLVATALSMLKPAQIRSVLKANPQTRTLFIVTVVSTLVLSFHEAILLGAALGVVIFLLQASVPQLHRFSVDREGWLHTKPSDETHHYAIQVSGSLYFAAARQLPERLEPMIPDDTERLTLDLSHAHQPRIAAIQALLRFLEVCEHRGIRVDICGYPANLKQIADTMGIRLPWCEARLEQRMVQQDPIAGRLT</sequence>
<feature type="transmembrane region" description="Helical" evidence="5">
    <location>
        <begin position="238"/>
        <end position="263"/>
    </location>
</feature>
<dbReference type="RefSeq" id="WP_189606721.1">
    <property type="nucleotide sequence ID" value="NZ_BMXR01000001.1"/>
</dbReference>
<protein>
    <submittedName>
        <fullName evidence="7">Sulfate transporter</fullName>
    </submittedName>
</protein>
<proteinExistence type="predicted"/>
<evidence type="ECO:0000259" key="6">
    <source>
        <dbReference type="PROSITE" id="PS50801"/>
    </source>
</evidence>
<dbReference type="PROSITE" id="PS50801">
    <property type="entry name" value="STAS"/>
    <property type="match status" value="1"/>
</dbReference>
<dbReference type="AlphaFoldDB" id="A0A918N6I7"/>
<comment type="caution">
    <text evidence="7">The sequence shown here is derived from an EMBL/GenBank/DDBJ whole genome shotgun (WGS) entry which is preliminary data.</text>
</comment>
<keyword evidence="2 5" id="KW-0812">Transmembrane</keyword>
<evidence type="ECO:0000256" key="2">
    <source>
        <dbReference type="ARBA" id="ARBA00022692"/>
    </source>
</evidence>
<feature type="transmembrane region" description="Helical" evidence="5">
    <location>
        <begin position="85"/>
        <end position="106"/>
    </location>
</feature>
<accession>A0A918N6I7</accession>
<evidence type="ECO:0000256" key="4">
    <source>
        <dbReference type="ARBA" id="ARBA00023136"/>
    </source>
</evidence>
<feature type="transmembrane region" description="Helical" evidence="5">
    <location>
        <begin position="336"/>
        <end position="353"/>
    </location>
</feature>
<comment type="subcellular location">
    <subcellularLocation>
        <location evidence="1">Membrane</location>
        <topology evidence="1">Multi-pass membrane protein</topology>
    </subcellularLocation>
</comment>
<gene>
    <name evidence="7" type="ORF">GCM10007392_02980</name>
</gene>
<dbReference type="EMBL" id="BMXR01000001">
    <property type="protein sequence ID" value="GGX39849.1"/>
    <property type="molecule type" value="Genomic_DNA"/>
</dbReference>
<feature type="transmembrane region" description="Helical" evidence="5">
    <location>
        <begin position="167"/>
        <end position="187"/>
    </location>
</feature>
<feature type="transmembrane region" description="Helical" evidence="5">
    <location>
        <begin position="373"/>
        <end position="401"/>
    </location>
</feature>
<dbReference type="Pfam" id="PF00916">
    <property type="entry name" value="Sulfate_transp"/>
    <property type="match status" value="1"/>
</dbReference>
<feature type="domain" description="STAS" evidence="6">
    <location>
        <begin position="432"/>
        <end position="511"/>
    </location>
</feature>
<dbReference type="InterPro" id="IPR036513">
    <property type="entry name" value="STAS_dom_sf"/>
</dbReference>
<feature type="transmembrane region" description="Helical" evidence="5">
    <location>
        <begin position="12"/>
        <end position="31"/>
    </location>
</feature>
<dbReference type="InterPro" id="IPR011547">
    <property type="entry name" value="SLC26A/SulP_dom"/>
</dbReference>
<reference evidence="7" key="1">
    <citation type="journal article" date="2014" name="Int. J. Syst. Evol. Microbiol.">
        <title>Complete genome sequence of Corynebacterium casei LMG S-19264T (=DSM 44701T), isolated from a smear-ripened cheese.</title>
        <authorList>
            <consortium name="US DOE Joint Genome Institute (JGI-PGF)"/>
            <person name="Walter F."/>
            <person name="Albersmeier A."/>
            <person name="Kalinowski J."/>
            <person name="Ruckert C."/>
        </authorList>
    </citation>
    <scope>NUCLEOTIDE SEQUENCE</scope>
    <source>
        <strain evidence="7">KCTC 22169</strain>
    </source>
</reference>
<dbReference type="GO" id="GO:0055085">
    <property type="term" value="P:transmembrane transport"/>
    <property type="evidence" value="ECO:0007669"/>
    <property type="project" value="InterPro"/>
</dbReference>
<dbReference type="Pfam" id="PF13466">
    <property type="entry name" value="STAS_2"/>
    <property type="match status" value="1"/>
</dbReference>
<evidence type="ECO:0000256" key="5">
    <source>
        <dbReference type="SAM" id="Phobius"/>
    </source>
</evidence>
<keyword evidence="8" id="KW-1185">Reference proteome</keyword>